<keyword evidence="3" id="KW-0418">Kinase</keyword>
<proteinExistence type="predicted"/>
<dbReference type="AlphaFoldDB" id="H1Z3X9"/>
<dbReference type="GO" id="GO:0016301">
    <property type="term" value="F:kinase activity"/>
    <property type="evidence" value="ECO:0007669"/>
    <property type="project" value="UniProtKB-KW"/>
</dbReference>
<dbReference type="InterPro" id="IPR036637">
    <property type="entry name" value="Phosphohistidine_dom_sf"/>
</dbReference>
<keyword evidence="4" id="KW-1185">Reference proteome</keyword>
<dbReference type="RefSeq" id="WP_004079032.1">
    <property type="nucleotide sequence ID" value="NZ_CM001436.1"/>
</dbReference>
<reference evidence="3 4" key="1">
    <citation type="submission" date="2011-10" db="EMBL/GenBank/DDBJ databases">
        <title>The Improved High-Quality Draft genome of Methanoplanus limicola DSM 2279.</title>
        <authorList>
            <consortium name="US DOE Joint Genome Institute (JGI-PGF)"/>
            <person name="Lucas S."/>
            <person name="Copeland A."/>
            <person name="Lapidus A."/>
            <person name="Glavina del Rio T."/>
            <person name="Dalin E."/>
            <person name="Tice H."/>
            <person name="Bruce D."/>
            <person name="Goodwin L."/>
            <person name="Pitluck S."/>
            <person name="Peters L."/>
            <person name="Mikhailova N."/>
            <person name="Lu M."/>
            <person name="Kyrpides N."/>
            <person name="Mavromatis K."/>
            <person name="Ivanova N."/>
            <person name="Markowitz V."/>
            <person name="Cheng J.-F."/>
            <person name="Hugenholtz P."/>
            <person name="Woyke T."/>
            <person name="Wu D."/>
            <person name="Wirth R."/>
            <person name="Brambilla E.-M."/>
            <person name="Klenk H.-P."/>
            <person name="Eisen J.A."/>
        </authorList>
    </citation>
    <scope>NUCLEOTIDE SEQUENCE [LARGE SCALE GENOMIC DNA]</scope>
    <source>
        <strain evidence="3 4">DSM 2279</strain>
    </source>
</reference>
<dbReference type="InterPro" id="IPR018274">
    <property type="entry name" value="PEP_util_AS"/>
</dbReference>
<protein>
    <submittedName>
        <fullName evidence="3">Pyruvate phosphate dikinase PEP/pyruvate-binding</fullName>
    </submittedName>
</protein>
<evidence type="ECO:0000259" key="1">
    <source>
        <dbReference type="Pfam" id="PF00391"/>
    </source>
</evidence>
<dbReference type="PANTHER" id="PTHR22931:SF9">
    <property type="entry name" value="PYRUVATE, PHOSPHATE DIKINASE 1, CHLOROPLASTIC"/>
    <property type="match status" value="1"/>
</dbReference>
<accession>H1Z3X9</accession>
<name>H1Z3X9_9EURY</name>
<dbReference type="InParanoid" id="H1Z3X9"/>
<dbReference type="Pfam" id="PF00391">
    <property type="entry name" value="PEP-utilizers"/>
    <property type="match status" value="1"/>
</dbReference>
<dbReference type="Pfam" id="PF01326">
    <property type="entry name" value="PPDK_N"/>
    <property type="match status" value="1"/>
</dbReference>
<evidence type="ECO:0000313" key="4">
    <source>
        <dbReference type="Proteomes" id="UP000005741"/>
    </source>
</evidence>
<dbReference type="Gene3D" id="3.50.30.10">
    <property type="entry name" value="Phosphohistidine domain"/>
    <property type="match status" value="1"/>
</dbReference>
<evidence type="ECO:0000313" key="3">
    <source>
        <dbReference type="EMBL" id="EHQ36601.1"/>
    </source>
</evidence>
<dbReference type="Gene3D" id="1.20.80.30">
    <property type="match status" value="1"/>
</dbReference>
<dbReference type="Gene3D" id="1.10.189.10">
    <property type="entry name" value="Pyruvate Phosphate Dikinase, domain 2"/>
    <property type="match status" value="1"/>
</dbReference>
<keyword evidence="3" id="KW-0808">Transferase</keyword>
<evidence type="ECO:0000259" key="2">
    <source>
        <dbReference type="Pfam" id="PF01326"/>
    </source>
</evidence>
<dbReference type="SUPFAM" id="SSF52009">
    <property type="entry name" value="Phosphohistidine domain"/>
    <property type="match status" value="1"/>
</dbReference>
<dbReference type="STRING" id="937775.Metlim_2559"/>
<dbReference type="PANTHER" id="PTHR22931">
    <property type="entry name" value="PHOSPHOENOLPYRUVATE DIKINASE-RELATED"/>
    <property type="match status" value="1"/>
</dbReference>
<dbReference type="GO" id="GO:0005524">
    <property type="term" value="F:ATP binding"/>
    <property type="evidence" value="ECO:0007669"/>
    <property type="project" value="InterPro"/>
</dbReference>
<dbReference type="Gene3D" id="3.30.470.20">
    <property type="entry name" value="ATP-grasp fold, B domain"/>
    <property type="match status" value="1"/>
</dbReference>
<dbReference type="OrthoDB" id="23397at2157"/>
<dbReference type="GO" id="GO:0050242">
    <property type="term" value="F:pyruvate, phosphate dikinase activity"/>
    <property type="evidence" value="ECO:0007669"/>
    <property type="project" value="InterPro"/>
</dbReference>
<organism evidence="3 4">
    <name type="scientific">Methanoplanus limicola DSM 2279</name>
    <dbReference type="NCBI Taxonomy" id="937775"/>
    <lineage>
        <taxon>Archaea</taxon>
        <taxon>Methanobacteriati</taxon>
        <taxon>Methanobacteriota</taxon>
        <taxon>Stenosarchaea group</taxon>
        <taxon>Methanomicrobia</taxon>
        <taxon>Methanomicrobiales</taxon>
        <taxon>Methanomicrobiaceae</taxon>
        <taxon>Methanoplanus</taxon>
    </lineage>
</organism>
<dbReference type="Gene3D" id="3.30.1490.20">
    <property type="entry name" value="ATP-grasp fold, A domain"/>
    <property type="match status" value="1"/>
</dbReference>
<sequence>MKQNDRVVYFGKEDDTEVPAEFFGNKTAKLTGLSGTGLAVPPGFTFGISLCREYYENDRHLPDWYYSHVSQGISYLEDMTGKETGSRKNPLILSVRSGAAASMPGIMETVLNAGINRETIEGVIFSSGNPRFAWDLYRRFLESFGCTVLGHSGSVYKKIISEYLSEEKITEEKYLCYDTLRSISEEFEKLYPENILNEVISDPKKTIEYSVKAVLDSWTDKKAEDFKRLNPQIKYSGTAVTIQTMVFGNINRRSGSGVAFTKNPWTGEDISVIDFQYGCQGGEIVSGYFNGIKKEEIDRKIPGLSERIISAGRVLEKRYRDMQDFEFTVENEKLYILQTRDGKRADIAGLKIASSLVSEGTISEDEGIKLTENIRTDRIYTEKINSDEIPAGYGSSASLGAVSGRIAFSEKKAEILGKNDTVILVKEFLSPDDINAISLCSGLLAKRGAVTSHAAVVAREMGKVCIVNCRQLEIIPQRKICTIGRSEFKEGDHLTLDGATGGIYAGIQEIVREKPEELTEIINSRKKNSGRKKGP</sequence>
<feature type="domain" description="PEP-utilising enzyme mobile" evidence="1">
    <location>
        <begin position="420"/>
        <end position="501"/>
    </location>
</feature>
<dbReference type="PATRIC" id="fig|937775.9.peg.2883"/>
<dbReference type="InterPro" id="IPR002192">
    <property type="entry name" value="PPDK_AMP/ATP-bd"/>
</dbReference>
<dbReference type="InterPro" id="IPR008279">
    <property type="entry name" value="PEP-util_enz_mobile_dom"/>
</dbReference>
<dbReference type="HOGENOM" id="CLU_015345_2_0_2"/>
<feature type="domain" description="Pyruvate phosphate dikinase AMP/ATP-binding" evidence="2">
    <location>
        <begin position="70"/>
        <end position="289"/>
    </location>
</feature>
<gene>
    <name evidence="3" type="ORF">Metlim_2559</name>
</gene>
<dbReference type="PROSITE" id="PS00370">
    <property type="entry name" value="PEP_ENZYMES_PHOS_SITE"/>
    <property type="match status" value="1"/>
</dbReference>
<dbReference type="EMBL" id="CM001436">
    <property type="protein sequence ID" value="EHQ36601.1"/>
    <property type="molecule type" value="Genomic_DNA"/>
</dbReference>
<dbReference type="SUPFAM" id="SSF56059">
    <property type="entry name" value="Glutathione synthetase ATP-binding domain-like"/>
    <property type="match status" value="1"/>
</dbReference>
<keyword evidence="3" id="KW-0670">Pyruvate</keyword>
<dbReference type="Proteomes" id="UP000005741">
    <property type="component" value="Chromosome"/>
</dbReference>
<dbReference type="InterPro" id="IPR013815">
    <property type="entry name" value="ATP_grasp_subdomain_1"/>
</dbReference>
<dbReference type="InterPro" id="IPR010121">
    <property type="entry name" value="Pyruvate_phosphate_dikinase"/>
</dbReference>